<keyword evidence="4" id="KW-0496">Mitochondrion</keyword>
<dbReference type="Pfam" id="PF07114">
    <property type="entry name" value="TMEM126"/>
    <property type="match status" value="1"/>
</dbReference>
<organism evidence="7 8">
    <name type="scientific">Odynerus spinipes</name>
    <dbReference type="NCBI Taxonomy" id="1348599"/>
    <lineage>
        <taxon>Eukaryota</taxon>
        <taxon>Metazoa</taxon>
        <taxon>Ecdysozoa</taxon>
        <taxon>Arthropoda</taxon>
        <taxon>Hexapoda</taxon>
        <taxon>Insecta</taxon>
        <taxon>Pterygota</taxon>
        <taxon>Neoptera</taxon>
        <taxon>Endopterygota</taxon>
        <taxon>Hymenoptera</taxon>
        <taxon>Apocrita</taxon>
        <taxon>Aculeata</taxon>
        <taxon>Vespoidea</taxon>
        <taxon>Vespidae</taxon>
        <taxon>Eumeninae</taxon>
        <taxon>Odynerus</taxon>
    </lineage>
</organism>
<keyword evidence="8" id="KW-1185">Reference proteome</keyword>
<dbReference type="PANTHER" id="PTHR16296:SF2">
    <property type="entry name" value="TRANSMEMBRANE PROTEIN 126A"/>
    <property type="match status" value="1"/>
</dbReference>
<accession>A0AAD9RCR9</accession>
<dbReference type="EMBL" id="JAIFRP010004357">
    <property type="protein sequence ID" value="KAK2577297.1"/>
    <property type="molecule type" value="Genomic_DNA"/>
</dbReference>
<evidence type="ECO:0000256" key="4">
    <source>
        <dbReference type="ARBA" id="ARBA00023128"/>
    </source>
</evidence>
<evidence type="ECO:0000313" key="7">
    <source>
        <dbReference type="EMBL" id="KAK2577297.1"/>
    </source>
</evidence>
<dbReference type="GO" id="GO:0031966">
    <property type="term" value="C:mitochondrial membrane"/>
    <property type="evidence" value="ECO:0007669"/>
    <property type="project" value="UniProtKB-SubCell"/>
</dbReference>
<evidence type="ECO:0000256" key="6">
    <source>
        <dbReference type="SAM" id="Phobius"/>
    </source>
</evidence>
<feature type="transmembrane region" description="Helical" evidence="6">
    <location>
        <begin position="164"/>
        <end position="189"/>
    </location>
</feature>
<evidence type="ECO:0000256" key="3">
    <source>
        <dbReference type="ARBA" id="ARBA00022989"/>
    </source>
</evidence>
<reference evidence="7" key="2">
    <citation type="journal article" date="2023" name="Commun. Biol.">
        <title>Intrasexual cuticular hydrocarbon dimorphism in a wasp sheds light on hydrocarbon biosynthesis genes in Hymenoptera.</title>
        <authorList>
            <person name="Moris V.C."/>
            <person name="Podsiadlowski L."/>
            <person name="Martin S."/>
            <person name="Oeyen J.P."/>
            <person name="Donath A."/>
            <person name="Petersen M."/>
            <person name="Wilbrandt J."/>
            <person name="Misof B."/>
            <person name="Liedtke D."/>
            <person name="Thamm M."/>
            <person name="Scheiner R."/>
            <person name="Schmitt T."/>
            <person name="Niehuis O."/>
        </authorList>
    </citation>
    <scope>NUCLEOTIDE SEQUENCE</scope>
    <source>
        <strain evidence="7">GBR_01_08_01A</strain>
    </source>
</reference>
<name>A0AAD9RCR9_9HYME</name>
<evidence type="ECO:0000256" key="1">
    <source>
        <dbReference type="ARBA" id="ARBA00004225"/>
    </source>
</evidence>
<comment type="caution">
    <text evidence="7">The sequence shown here is derived from an EMBL/GenBank/DDBJ whole genome shotgun (WGS) entry which is preliminary data.</text>
</comment>
<dbReference type="AlphaFoldDB" id="A0AAD9RCR9"/>
<feature type="transmembrane region" description="Helical" evidence="6">
    <location>
        <begin position="125"/>
        <end position="143"/>
    </location>
</feature>
<feature type="transmembrane region" description="Helical" evidence="6">
    <location>
        <begin position="74"/>
        <end position="95"/>
    </location>
</feature>
<dbReference type="PANTHER" id="PTHR16296">
    <property type="entry name" value="UNCHARACTERIZED HYPOTHALAMUS PROTEIN HT007"/>
    <property type="match status" value="1"/>
</dbReference>
<comment type="subcellular location">
    <subcellularLocation>
        <location evidence="1">Mitochondrion membrane</location>
        <topology evidence="1">Multi-pass membrane protein</topology>
    </subcellularLocation>
</comment>
<proteinExistence type="predicted"/>
<evidence type="ECO:0000256" key="2">
    <source>
        <dbReference type="ARBA" id="ARBA00022692"/>
    </source>
</evidence>
<evidence type="ECO:0000256" key="5">
    <source>
        <dbReference type="ARBA" id="ARBA00023136"/>
    </source>
</evidence>
<dbReference type="Proteomes" id="UP001258017">
    <property type="component" value="Unassembled WGS sequence"/>
</dbReference>
<gene>
    <name evidence="7" type="ORF">KPH14_003431</name>
</gene>
<keyword evidence="3 6" id="KW-1133">Transmembrane helix</keyword>
<protein>
    <submittedName>
        <fullName evidence="7">Uncharacterized protein</fullName>
    </submittedName>
</protein>
<evidence type="ECO:0000313" key="8">
    <source>
        <dbReference type="Proteomes" id="UP001258017"/>
    </source>
</evidence>
<dbReference type="GO" id="GO:0032981">
    <property type="term" value="P:mitochondrial respiratory chain complex I assembly"/>
    <property type="evidence" value="ECO:0007669"/>
    <property type="project" value="TreeGrafter"/>
</dbReference>
<dbReference type="InterPro" id="IPR009801">
    <property type="entry name" value="TMEM126"/>
</dbReference>
<feature type="transmembrane region" description="Helical" evidence="6">
    <location>
        <begin position="42"/>
        <end position="62"/>
    </location>
</feature>
<keyword evidence="5 6" id="KW-0472">Membrane</keyword>
<reference evidence="7" key="1">
    <citation type="submission" date="2021-08" db="EMBL/GenBank/DDBJ databases">
        <authorList>
            <person name="Misof B."/>
            <person name="Oliver O."/>
            <person name="Podsiadlowski L."/>
            <person name="Donath A."/>
            <person name="Peters R."/>
            <person name="Mayer C."/>
            <person name="Rust J."/>
            <person name="Gunkel S."/>
            <person name="Lesny P."/>
            <person name="Martin S."/>
            <person name="Oeyen J.P."/>
            <person name="Petersen M."/>
            <person name="Panagiotis P."/>
            <person name="Wilbrandt J."/>
            <person name="Tanja T."/>
        </authorList>
    </citation>
    <scope>NUCLEOTIDE SEQUENCE</scope>
    <source>
        <strain evidence="7">GBR_01_08_01A</strain>
        <tissue evidence="7">Thorax + abdomen</tissue>
    </source>
</reference>
<keyword evidence="2 6" id="KW-0812">Transmembrane</keyword>
<sequence>MALRAKKGEIPENSFVFTKSEAIKYQWQQIAEWTPRREVWPFIQGIGFLGGAAALSGMYINFKIRKAMKMPDFGKVASTLTSSLCPGVMVCVMQIKYVTEKLFLPNDSCPICIELRSVVVQNANAIAYPLILSSITNFMLSIRGQTHRIPHYKSVRELSRFCGYLVKPVLPSLAVIGLANTLAASFIVYKQFNCLSHMRQILSLENESDENERIGNNFF</sequence>